<dbReference type="Proteomes" id="UP000794436">
    <property type="component" value="Unassembled WGS sequence"/>
</dbReference>
<organism evidence="9 10">
    <name type="scientific">Pythium oligandrum</name>
    <name type="common">Mycoparasitic fungus</name>
    <dbReference type="NCBI Taxonomy" id="41045"/>
    <lineage>
        <taxon>Eukaryota</taxon>
        <taxon>Sar</taxon>
        <taxon>Stramenopiles</taxon>
        <taxon>Oomycota</taxon>
        <taxon>Peronosporomycetes</taxon>
        <taxon>Pythiales</taxon>
        <taxon>Pythiaceae</taxon>
        <taxon>Pythium</taxon>
    </lineage>
</organism>
<feature type="domain" description="HECT" evidence="8">
    <location>
        <begin position="1426"/>
        <end position="1773"/>
    </location>
</feature>
<dbReference type="PROSITE" id="PS50237">
    <property type="entry name" value="HECT"/>
    <property type="match status" value="1"/>
</dbReference>
<feature type="region of interest" description="Disordered" evidence="7">
    <location>
        <begin position="1052"/>
        <end position="1077"/>
    </location>
</feature>
<dbReference type="Gene3D" id="1.25.10.10">
    <property type="entry name" value="Leucine-rich Repeat Variant"/>
    <property type="match status" value="1"/>
</dbReference>
<comment type="catalytic activity">
    <reaction evidence="1">
        <text>S-ubiquitinyl-[E2 ubiquitin-conjugating enzyme]-L-cysteine + [acceptor protein]-L-lysine = [E2 ubiquitin-conjugating enzyme]-L-cysteine + N(6)-ubiquitinyl-[acceptor protein]-L-lysine.</text>
        <dbReference type="EC" id="2.3.2.26"/>
    </reaction>
</comment>
<feature type="compositionally biased region" description="Acidic residues" evidence="7">
    <location>
        <begin position="10"/>
        <end position="30"/>
    </location>
</feature>
<dbReference type="Gene3D" id="3.30.2410.10">
    <property type="entry name" value="Hect, E3 ligase catalytic domain"/>
    <property type="match status" value="1"/>
</dbReference>
<evidence type="ECO:0000256" key="5">
    <source>
        <dbReference type="ARBA" id="ARBA00022786"/>
    </source>
</evidence>
<dbReference type="SUPFAM" id="SSF48371">
    <property type="entry name" value="ARM repeat"/>
    <property type="match status" value="1"/>
</dbReference>
<evidence type="ECO:0000256" key="6">
    <source>
        <dbReference type="PROSITE-ProRule" id="PRU00104"/>
    </source>
</evidence>
<keyword evidence="4" id="KW-0808">Transferase</keyword>
<reference evidence="9" key="1">
    <citation type="submission" date="2019-03" db="EMBL/GenBank/DDBJ databases">
        <title>Long read genome sequence of the mycoparasitic Pythium oligandrum ATCC 38472 isolated from sugarbeet rhizosphere.</title>
        <authorList>
            <person name="Gaulin E."/>
        </authorList>
    </citation>
    <scope>NUCLEOTIDE SEQUENCE</scope>
    <source>
        <strain evidence="9">ATCC 38472_TT</strain>
    </source>
</reference>
<gene>
    <name evidence="9" type="ORF">Poli38472_007038</name>
</gene>
<dbReference type="InterPro" id="IPR045322">
    <property type="entry name" value="HECTD1/TRIP12-like"/>
</dbReference>
<dbReference type="PANTHER" id="PTHR45670:SF1">
    <property type="entry name" value="E3 UBIQUITIN-PROTEIN LIGASE HECTD1"/>
    <property type="match status" value="1"/>
</dbReference>
<dbReference type="GO" id="GO:0043161">
    <property type="term" value="P:proteasome-mediated ubiquitin-dependent protein catabolic process"/>
    <property type="evidence" value="ECO:0007669"/>
    <property type="project" value="TreeGrafter"/>
</dbReference>
<accession>A0A8K1C9H1</accession>
<evidence type="ECO:0000259" key="8">
    <source>
        <dbReference type="PROSITE" id="PS50237"/>
    </source>
</evidence>
<feature type="active site" description="Glycyl thioester intermediate" evidence="6">
    <location>
        <position position="1740"/>
    </location>
</feature>
<feature type="region of interest" description="Disordered" evidence="7">
    <location>
        <begin position="1154"/>
        <end position="1186"/>
    </location>
</feature>
<dbReference type="InterPro" id="IPR011989">
    <property type="entry name" value="ARM-like"/>
</dbReference>
<dbReference type="Pfam" id="PF25579">
    <property type="entry name" value="TPR_TRIP12_N"/>
    <property type="match status" value="1"/>
</dbReference>
<comment type="similarity">
    <text evidence="2">Belongs to the UPL family. K-HECT subfamily.</text>
</comment>
<dbReference type="EC" id="2.3.2.26" evidence="3"/>
<keyword evidence="10" id="KW-1185">Reference proteome</keyword>
<evidence type="ECO:0000256" key="2">
    <source>
        <dbReference type="ARBA" id="ARBA00006331"/>
    </source>
</evidence>
<dbReference type="Gene3D" id="3.90.1750.10">
    <property type="entry name" value="Hect, E3 ligase catalytic domains"/>
    <property type="match status" value="2"/>
</dbReference>
<protein>
    <recommendedName>
        <fullName evidence="3">HECT-type E3 ubiquitin transferase</fullName>
        <ecNumber evidence="3">2.3.2.26</ecNumber>
    </recommendedName>
</protein>
<proteinExistence type="inferred from homology"/>
<dbReference type="GO" id="GO:0000209">
    <property type="term" value="P:protein polyubiquitination"/>
    <property type="evidence" value="ECO:0007669"/>
    <property type="project" value="TreeGrafter"/>
</dbReference>
<evidence type="ECO:0000313" key="9">
    <source>
        <dbReference type="EMBL" id="TMW58893.1"/>
    </source>
</evidence>
<dbReference type="SUPFAM" id="SSF56204">
    <property type="entry name" value="Hect, E3 ligase catalytic domain"/>
    <property type="match status" value="2"/>
</dbReference>
<dbReference type="InterPro" id="IPR016024">
    <property type="entry name" value="ARM-type_fold"/>
</dbReference>
<dbReference type="Pfam" id="PF00632">
    <property type="entry name" value="HECT"/>
    <property type="match status" value="1"/>
</dbReference>
<dbReference type="OrthoDB" id="271273at2759"/>
<dbReference type="InterPro" id="IPR035983">
    <property type="entry name" value="Hect_E3_ubiquitin_ligase"/>
</dbReference>
<feature type="region of interest" description="Disordered" evidence="7">
    <location>
        <begin position="826"/>
        <end position="857"/>
    </location>
</feature>
<evidence type="ECO:0000313" key="10">
    <source>
        <dbReference type="Proteomes" id="UP000794436"/>
    </source>
</evidence>
<evidence type="ECO:0000256" key="7">
    <source>
        <dbReference type="SAM" id="MobiDB-lite"/>
    </source>
</evidence>
<feature type="region of interest" description="Disordered" evidence="7">
    <location>
        <begin position="1"/>
        <end position="32"/>
    </location>
</feature>
<dbReference type="SMART" id="SM00119">
    <property type="entry name" value="HECTc"/>
    <property type="match status" value="1"/>
</dbReference>
<dbReference type="InterPro" id="IPR057948">
    <property type="entry name" value="TPR_TRIP12_N"/>
</dbReference>
<dbReference type="PANTHER" id="PTHR45670">
    <property type="entry name" value="E3 UBIQUITIN-PROTEIN LIGASE TRIP12"/>
    <property type="match status" value="1"/>
</dbReference>
<comment type="caution">
    <text evidence="9">The sequence shown here is derived from an EMBL/GenBank/DDBJ whole genome shotgun (WGS) entry which is preliminary data.</text>
</comment>
<sequence>MSLRGRGASEDSEDDVDHSVDVDEEQDPELDAIHRRYLQRQTSDTSSNGGVHSSSRLLEALEALSTEAGGNMPQSLRGLLGQLQGNENAMAGLFPFMQLLEHSGQPRFQRILQSLDPDAPIHAHMSGLSELCESLSMSSEEVLVMSGFSVDKFLPPVLHLVRTPSTMEVLLMAARALSSMLDLFPGIAVPKAMGNDTLVVSLCEKLLEIEYMDVAEVAFQILERIVCKSDTLTQAGDYRRAVIRANGFVALLQFVDFFPIENQRTAARVVAGLCTNLPVQSLPELQGALPLIVNLLRSTDREILQQGCESFQRLGESAAFGKDATMAKMVASDETCQVVVQLLEKFTSEDTEPNNRITPAGCSSILRFLSAVLSSPHGSSSEGESNDFAAMVDRLRYDLLPPLVAKLLTMESVLSDIALLRETLKTVIVILPSREELMTTKRRVINPHDEEATLAFTHQILSSIIGVYEATGRKEVRYDCLGVIHRISLIGGGGLNDGHQDQSRRTTLELGRLAAFLARVLRPAMDNPVNNGKAPSSERAKDDLMHLHIALQIVEVCLQSDDREALLVLFERYGVTAAIRFYAAQESSQDKDDLVRIQHSANDIVEEFLSGKESVSISSATGLVETVSSISDAIKSSSSDRSAQILESLQSLRALGRDNAQSSVGVWLTAHEISSSGLSQALIQLLKDVDGRRIFADVFLRGSVPDGSVNFVSCLVNCIQDSISSEKDAFRVDSVPHSTDTTAIVGSVTTGSVGGDLDQLAQHIKVKVIIEENEGASEELTSDFRRNKMAVHDTVVLVEPLARIETIEEFIGDKLFGSRSLFDSLDDSLSGRNSLEHDEAEEKESDDEEDELRNDGPRKEKKLQVWYHGSMMRSDASVLEAILKGPPAADASVLTSTLTNVWSSSPHEFTFRVLASSTSKIEEQSRNETPVAQATSSEDVSSKWWDDVWDLLDLLKHIYELARSIREAEQAGLKFVNQYICLQVRRALLQPIRVVTNSLPAWCHRIVESFPFVLSYDMRYHFMYATACGSSRAIQYMCRTLWNKAVMEEPVSNGPLSARGSSGSGRRRNRERGTTNRLAPLQNLARMVKLPRLKVRVSRGRLLQSAMKLFSIYGGKKAIIEIEFLGEVGTGLGPTTEFYTLVCQEIQATKLRLWRSEKEPPVEERPSKTENASDDGTSDENKEKSGLPVRGYHRIAVYHCTKCKHLQFPRCSIHDQLLTHEKKTPKSTEDEDASEDTIPQCASCLDSEDWSSQWVNCRSCYHESAKSSDVESDAASSEETQAELQSCSLKWWILSDEEVQYLCKVYPRDTDTVKHPVLQCSHCDTVNFPGTDAGIVVLEGERMISRSGRRMYERDYRAVTKHVSPLCEGTPLSVINVVLTRNQVEALVDCVPKSPEVLESEIESLSYLAEATGPGEVEVVDAPFGLYPKSYTPDYLIEEKKKRGRSFSASSTASSSTGRGGRAPDVLTWYNFIGRFFAQAILDERLLNLPLSKTFLRALRSEDLVGDQVNIATSIEYVSEFDPAIGNSLSYLHKVVGEHHHLKAQNDGNSSRIEELAKEVESMCLAFTLVGDSTIPLRADGGDVDVTLDNLDEYVKANVEFLLDVTIRNQVDAFFEGFQTIAKYDGRRLLQSFSIEELESMLTDRTVESMWDRDGKELREHMVCDHGYSSGSRAINDLVAILCEMSLAEQRQFVRFVTGADRLPLGGLGKLDPKLTVVRKLGSGGDDENMDAVLPSASTCTNYLKLPEYSTREIMKERLMYCIQEGQGSFHLS</sequence>
<dbReference type="GO" id="GO:0061630">
    <property type="term" value="F:ubiquitin protein ligase activity"/>
    <property type="evidence" value="ECO:0007669"/>
    <property type="project" value="UniProtKB-EC"/>
</dbReference>
<dbReference type="InterPro" id="IPR000569">
    <property type="entry name" value="HECT_dom"/>
</dbReference>
<keyword evidence="5 6" id="KW-0833">Ubl conjugation pathway</keyword>
<evidence type="ECO:0000256" key="3">
    <source>
        <dbReference type="ARBA" id="ARBA00012485"/>
    </source>
</evidence>
<dbReference type="Gene3D" id="3.30.2160.10">
    <property type="entry name" value="Hect, E3 ligase catalytic domain"/>
    <property type="match status" value="1"/>
</dbReference>
<name>A0A8K1C9H1_PYTOL</name>
<dbReference type="EMBL" id="SPLM01000110">
    <property type="protein sequence ID" value="TMW58893.1"/>
    <property type="molecule type" value="Genomic_DNA"/>
</dbReference>
<feature type="compositionally biased region" description="Basic and acidic residues" evidence="7">
    <location>
        <begin position="1154"/>
        <end position="1168"/>
    </location>
</feature>
<evidence type="ECO:0000256" key="1">
    <source>
        <dbReference type="ARBA" id="ARBA00000885"/>
    </source>
</evidence>
<evidence type="ECO:0000256" key="4">
    <source>
        <dbReference type="ARBA" id="ARBA00022679"/>
    </source>
</evidence>
<feature type="compositionally biased region" description="Acidic residues" evidence="7">
    <location>
        <begin position="838"/>
        <end position="852"/>
    </location>
</feature>